<name>A0A398CP92_9BACL</name>
<keyword evidence="1" id="KW-0812">Transmembrane</keyword>
<accession>A0A398CP92</accession>
<feature type="transmembrane region" description="Helical" evidence="1">
    <location>
        <begin position="343"/>
        <end position="363"/>
    </location>
</feature>
<keyword evidence="1" id="KW-0472">Membrane</keyword>
<evidence type="ECO:0000259" key="2">
    <source>
        <dbReference type="Pfam" id="PF07853"/>
    </source>
</evidence>
<dbReference type="InterPro" id="IPR043831">
    <property type="entry name" value="DUF5808"/>
</dbReference>
<organism evidence="4 5">
    <name type="scientific">Cohnella faecalis</name>
    <dbReference type="NCBI Taxonomy" id="2315694"/>
    <lineage>
        <taxon>Bacteria</taxon>
        <taxon>Bacillati</taxon>
        <taxon>Bacillota</taxon>
        <taxon>Bacilli</taxon>
        <taxon>Bacillales</taxon>
        <taxon>Paenibacillaceae</taxon>
        <taxon>Cohnella</taxon>
    </lineage>
</organism>
<evidence type="ECO:0000256" key="1">
    <source>
        <dbReference type="SAM" id="Phobius"/>
    </source>
</evidence>
<dbReference type="PANTHER" id="PTHR37810">
    <property type="entry name" value="IMMUNITY PROTEIN SDPI"/>
    <property type="match status" value="1"/>
</dbReference>
<dbReference type="Pfam" id="PF07853">
    <property type="entry name" value="DUF1648"/>
    <property type="match status" value="1"/>
</dbReference>
<feature type="transmembrane region" description="Helical" evidence="1">
    <location>
        <begin position="84"/>
        <end position="104"/>
    </location>
</feature>
<dbReference type="Proteomes" id="UP000266340">
    <property type="component" value="Unassembled WGS sequence"/>
</dbReference>
<reference evidence="4 5" key="1">
    <citation type="submission" date="2018-09" db="EMBL/GenBank/DDBJ databases">
        <title>Cohnella cavernae sp. nov., isolated from a karst cave.</title>
        <authorList>
            <person name="Zhu H."/>
        </authorList>
    </citation>
    <scope>NUCLEOTIDE SEQUENCE [LARGE SCALE GENOMIC DNA]</scope>
    <source>
        <strain evidence="4 5">K2E09-144</strain>
    </source>
</reference>
<dbReference type="EMBL" id="QXJM01000040">
    <property type="protein sequence ID" value="RIE01311.1"/>
    <property type="molecule type" value="Genomic_DNA"/>
</dbReference>
<dbReference type="RefSeq" id="WP_119151570.1">
    <property type="nucleotide sequence ID" value="NZ_JBHSOV010000041.1"/>
</dbReference>
<evidence type="ECO:0000259" key="3">
    <source>
        <dbReference type="Pfam" id="PF19124"/>
    </source>
</evidence>
<evidence type="ECO:0000313" key="5">
    <source>
        <dbReference type="Proteomes" id="UP000266340"/>
    </source>
</evidence>
<dbReference type="GO" id="GO:0009636">
    <property type="term" value="P:response to toxic substance"/>
    <property type="evidence" value="ECO:0007669"/>
    <property type="project" value="TreeGrafter"/>
</dbReference>
<dbReference type="Pfam" id="PF19124">
    <property type="entry name" value="DUF5808"/>
    <property type="match status" value="1"/>
</dbReference>
<dbReference type="InterPro" id="IPR012867">
    <property type="entry name" value="DUF1648"/>
</dbReference>
<dbReference type="AlphaFoldDB" id="A0A398CP92"/>
<feature type="transmembrane region" description="Helical" evidence="1">
    <location>
        <begin position="266"/>
        <end position="289"/>
    </location>
</feature>
<protein>
    <submittedName>
        <fullName evidence="4">DUF1648 domain-containing protein</fullName>
    </submittedName>
</protein>
<feature type="transmembrane region" description="Helical" evidence="1">
    <location>
        <begin position="142"/>
        <end position="161"/>
    </location>
</feature>
<keyword evidence="1" id="KW-1133">Transmembrane helix</keyword>
<keyword evidence="5" id="KW-1185">Reference proteome</keyword>
<feature type="domain" description="DUF1648" evidence="2">
    <location>
        <begin position="148"/>
        <end position="195"/>
    </location>
</feature>
<feature type="domain" description="DUF5808" evidence="3">
    <location>
        <begin position="318"/>
        <end position="343"/>
    </location>
</feature>
<dbReference type="OrthoDB" id="157646at2"/>
<comment type="caution">
    <text evidence="4">The sequence shown here is derived from an EMBL/GenBank/DDBJ whole genome shotgun (WGS) entry which is preliminary data.</text>
</comment>
<feature type="transmembrane region" description="Helical" evidence="1">
    <location>
        <begin position="56"/>
        <end position="78"/>
    </location>
</feature>
<evidence type="ECO:0000313" key="4">
    <source>
        <dbReference type="EMBL" id="RIE01311.1"/>
    </source>
</evidence>
<sequence length="364" mass="41117">MTMAMWNWTTLGIVELLIVLLFSLQPYYGMKTVLFGVAVPEEDRELDQIRALRKRFAWRIWITAIVAFGAGGGVSYSLSGDEAAIILTVTFLQLILFGSIFGMCRQAALKLKSERGWVVTPSERRVASLLPRPQNMTLHNGWFLVHVLVIAVCVIFAIALWDRIPDTVVTHYGMNGKPDTVSPKSIGFVFMLNFIQLFLAGLFWFINYSIRVSKLQLDPKDPEKSLEKQRKFRRINSIFLWALSLVIVTFFGIVQAFMIYDWPQDALNGIVIALPLLLIGSVIGLVIYLTNKGLDQQSNAPVQDERHWRGGGMIYYNPDDAALFVDKRFGMGWTLNFARPMSWVIMGGTIAIPLIIVLFAVLFS</sequence>
<feature type="transmembrane region" description="Helical" evidence="1">
    <location>
        <begin position="238"/>
        <end position="260"/>
    </location>
</feature>
<feature type="transmembrane region" description="Helical" evidence="1">
    <location>
        <begin position="6"/>
        <end position="24"/>
    </location>
</feature>
<dbReference type="PANTHER" id="PTHR37810:SF9">
    <property type="entry name" value="MEMBRANE PROTEIN"/>
    <property type="match status" value="1"/>
</dbReference>
<proteinExistence type="predicted"/>
<feature type="transmembrane region" description="Helical" evidence="1">
    <location>
        <begin position="186"/>
        <end position="206"/>
    </location>
</feature>
<gene>
    <name evidence="4" type="ORF">D3H35_23295</name>
</gene>